<dbReference type="Pfam" id="PF21095">
    <property type="entry name" value="CarD_C"/>
    <property type="match status" value="1"/>
</dbReference>
<comment type="caution">
    <text evidence="2">The sequence shown here is derived from an EMBL/GenBank/DDBJ whole genome shotgun (WGS) entry which is preliminary data.</text>
</comment>
<dbReference type="PANTHER" id="PTHR38447">
    <property type="entry name" value="TRANSCRIPTION FACTOR YDEB-RELATED"/>
    <property type="match status" value="1"/>
</dbReference>
<dbReference type="InterPro" id="IPR052531">
    <property type="entry name" value="CarD-like_regulator"/>
</dbReference>
<dbReference type="InterPro" id="IPR042215">
    <property type="entry name" value="CarD-like_C"/>
</dbReference>
<dbReference type="GO" id="GO:0009303">
    <property type="term" value="P:rRNA transcription"/>
    <property type="evidence" value="ECO:0007669"/>
    <property type="project" value="TreeGrafter"/>
</dbReference>
<sequence length="157" mass="17685">MFQVGDKVFYPMHGAGVVKAIEEKDFRGEMENYCLITIPSSSMDVMLPVKKASKAGLRSIVDQQTAKRMLQDFYDAGHGSELPWKQRYSSNMEKIKTGELEASLEVVSDLLYRNKEKPLNASEKQMLNNAKRLVVSELALIKDISESQAENLLELPS</sequence>
<dbReference type="Proteomes" id="UP000287156">
    <property type="component" value="Unassembled WGS sequence"/>
</dbReference>
<reference evidence="2" key="1">
    <citation type="submission" date="2018-12" db="EMBL/GenBank/DDBJ databases">
        <authorList>
            <person name="Sun L."/>
            <person name="Chen Z."/>
        </authorList>
    </citation>
    <scope>NUCLEOTIDE SEQUENCE [LARGE SCALE GENOMIC DNA]</scope>
    <source>
        <strain evidence="2">3-2-2</strain>
    </source>
</reference>
<accession>A0A429Y7X5</accession>
<dbReference type="InterPro" id="IPR036101">
    <property type="entry name" value="CarD-like/TRCF_RID_sf"/>
</dbReference>
<dbReference type="InterPro" id="IPR003711">
    <property type="entry name" value="CarD-like/TRCF_RID"/>
</dbReference>
<dbReference type="SUPFAM" id="SSF141259">
    <property type="entry name" value="CarD-like"/>
    <property type="match status" value="1"/>
</dbReference>
<dbReference type="EMBL" id="QYTV02000001">
    <property type="protein sequence ID" value="RST77597.1"/>
    <property type="molecule type" value="Genomic_DNA"/>
</dbReference>
<dbReference type="Gene3D" id="1.20.58.1290">
    <property type="entry name" value="CarD-like, C-terminal domain"/>
    <property type="match status" value="1"/>
</dbReference>
<proteinExistence type="predicted"/>
<dbReference type="RefSeq" id="WP_126048077.1">
    <property type="nucleotide sequence ID" value="NZ_QYTV02000001.1"/>
</dbReference>
<name>A0A429Y7X5_9BACI</name>
<protein>
    <submittedName>
        <fullName evidence="2">Transcription factor YdeB</fullName>
    </submittedName>
</protein>
<dbReference type="SMART" id="SM01058">
    <property type="entry name" value="CarD_TRCF"/>
    <property type="match status" value="1"/>
</dbReference>
<dbReference type="AlphaFoldDB" id="A0A429Y7X5"/>
<keyword evidence="3" id="KW-1185">Reference proteome</keyword>
<evidence type="ECO:0000259" key="1">
    <source>
        <dbReference type="SMART" id="SM01058"/>
    </source>
</evidence>
<organism evidence="2 3">
    <name type="scientific">Siminovitchia acidinfaciens</name>
    <dbReference type="NCBI Taxonomy" id="2321395"/>
    <lineage>
        <taxon>Bacteria</taxon>
        <taxon>Bacillati</taxon>
        <taxon>Bacillota</taxon>
        <taxon>Bacilli</taxon>
        <taxon>Bacillales</taxon>
        <taxon>Bacillaceae</taxon>
        <taxon>Siminovitchia</taxon>
    </lineage>
</organism>
<dbReference type="Gene3D" id="2.40.10.170">
    <property type="match status" value="1"/>
</dbReference>
<evidence type="ECO:0000313" key="2">
    <source>
        <dbReference type="EMBL" id="RST77597.1"/>
    </source>
</evidence>
<dbReference type="PANTHER" id="PTHR38447:SF1">
    <property type="entry name" value="RNA POLYMERASE-BINDING TRANSCRIPTION FACTOR CARD"/>
    <property type="match status" value="1"/>
</dbReference>
<gene>
    <name evidence="2" type="ORF">D4T97_003745</name>
</gene>
<feature type="domain" description="CarD-like/TRCF RNAP-interacting" evidence="1">
    <location>
        <begin position="1"/>
        <end position="111"/>
    </location>
</feature>
<dbReference type="InterPro" id="IPR048792">
    <property type="entry name" value="CarD_C"/>
</dbReference>
<dbReference type="Pfam" id="PF02559">
    <property type="entry name" value="CarD_TRCF_RID"/>
    <property type="match status" value="1"/>
</dbReference>
<dbReference type="OrthoDB" id="9786074at2"/>
<evidence type="ECO:0000313" key="3">
    <source>
        <dbReference type="Proteomes" id="UP000287156"/>
    </source>
</evidence>